<dbReference type="AlphaFoldDB" id="A0A9P0D8H4"/>
<proteinExistence type="predicted"/>
<protein>
    <submittedName>
        <fullName evidence="2">Uncharacterized protein</fullName>
    </submittedName>
</protein>
<evidence type="ECO:0000313" key="3">
    <source>
        <dbReference type="Proteomes" id="UP001153636"/>
    </source>
</evidence>
<reference evidence="2" key="1">
    <citation type="submission" date="2022-01" db="EMBL/GenBank/DDBJ databases">
        <authorList>
            <person name="King R."/>
        </authorList>
    </citation>
    <scope>NUCLEOTIDE SEQUENCE</scope>
</reference>
<name>A0A9P0D8H4_9CUCU</name>
<feature type="compositionally biased region" description="Basic and acidic residues" evidence="1">
    <location>
        <begin position="151"/>
        <end position="161"/>
    </location>
</feature>
<accession>A0A9P0D8H4</accession>
<dbReference type="InterPro" id="IPR012337">
    <property type="entry name" value="RNaseH-like_sf"/>
</dbReference>
<gene>
    <name evidence="2" type="ORF">PSYICH_LOCUS13099</name>
</gene>
<keyword evidence="3" id="KW-1185">Reference proteome</keyword>
<evidence type="ECO:0000256" key="1">
    <source>
        <dbReference type="SAM" id="MobiDB-lite"/>
    </source>
</evidence>
<dbReference type="SUPFAM" id="SSF53098">
    <property type="entry name" value="Ribonuclease H-like"/>
    <property type="match status" value="1"/>
</dbReference>
<organism evidence="2 3">
    <name type="scientific">Psylliodes chrysocephalus</name>
    <dbReference type="NCBI Taxonomy" id="3402493"/>
    <lineage>
        <taxon>Eukaryota</taxon>
        <taxon>Metazoa</taxon>
        <taxon>Ecdysozoa</taxon>
        <taxon>Arthropoda</taxon>
        <taxon>Hexapoda</taxon>
        <taxon>Insecta</taxon>
        <taxon>Pterygota</taxon>
        <taxon>Neoptera</taxon>
        <taxon>Endopterygota</taxon>
        <taxon>Coleoptera</taxon>
        <taxon>Polyphaga</taxon>
        <taxon>Cucujiformia</taxon>
        <taxon>Chrysomeloidea</taxon>
        <taxon>Chrysomelidae</taxon>
        <taxon>Galerucinae</taxon>
        <taxon>Alticini</taxon>
        <taxon>Psylliodes</taxon>
    </lineage>
</organism>
<sequence>MVERILELEKVIRTVLALLDKKKLPIIFVEEWQLLKDVKKILEPLECITKMVSGESYMVLSSIIVLTNGLENMISKLKKEELFEQALTMVNRMLHSLKSRLGDLESSRTLTISTFLDPRFKNIAFSSDCILERTKKEVINLVAYKIQKEEASTRNNREKTENYFPCTSTNESTSTKSCLSIRTNLDQKAATAQPTSTSSSRAIVEVQRYLEEELLNRESDPLVERAFIQLPLFIEGRY</sequence>
<dbReference type="EMBL" id="OV651819">
    <property type="protein sequence ID" value="CAH1113889.1"/>
    <property type="molecule type" value="Genomic_DNA"/>
</dbReference>
<feature type="compositionally biased region" description="Polar residues" evidence="1">
    <location>
        <begin position="165"/>
        <end position="174"/>
    </location>
</feature>
<evidence type="ECO:0000313" key="2">
    <source>
        <dbReference type="EMBL" id="CAH1113889.1"/>
    </source>
</evidence>
<dbReference type="OrthoDB" id="1607513at2759"/>
<feature type="region of interest" description="Disordered" evidence="1">
    <location>
        <begin position="151"/>
        <end position="174"/>
    </location>
</feature>
<dbReference type="Proteomes" id="UP001153636">
    <property type="component" value="Chromosome 7"/>
</dbReference>